<dbReference type="AlphaFoldDB" id="A0A6J6F960"/>
<name>A0A6J6F960_9ZZZZ</name>
<proteinExistence type="predicted"/>
<evidence type="ECO:0000313" key="1">
    <source>
        <dbReference type="EMBL" id="CAB4585492.1"/>
    </source>
</evidence>
<gene>
    <name evidence="1" type="ORF">UFOPK1788_00189</name>
</gene>
<reference evidence="1" key="1">
    <citation type="submission" date="2020-05" db="EMBL/GenBank/DDBJ databases">
        <authorList>
            <person name="Chiriac C."/>
            <person name="Salcher M."/>
            <person name="Ghai R."/>
            <person name="Kavagutti S V."/>
        </authorList>
    </citation>
    <scope>NUCLEOTIDE SEQUENCE</scope>
</reference>
<protein>
    <submittedName>
        <fullName evidence="1">Unannotated protein</fullName>
    </submittedName>
</protein>
<sequence length="106" mass="11715">MFTDDRAAHIRLTDSPAAGERRRIELNVSREIPRTVNSEVYVERVAAVKRNKKVLANGVRVGDNVSVEQDAVAESALRACHSGRVPNKMLPKLRRNAVNGMTLGHT</sequence>
<organism evidence="1">
    <name type="scientific">freshwater metagenome</name>
    <dbReference type="NCBI Taxonomy" id="449393"/>
    <lineage>
        <taxon>unclassified sequences</taxon>
        <taxon>metagenomes</taxon>
        <taxon>ecological metagenomes</taxon>
    </lineage>
</organism>
<accession>A0A6J6F960</accession>
<dbReference type="EMBL" id="CAEZUE010000012">
    <property type="protein sequence ID" value="CAB4585492.1"/>
    <property type="molecule type" value="Genomic_DNA"/>
</dbReference>